<dbReference type="AlphaFoldDB" id="A0A445D8A4"/>
<feature type="compositionally biased region" description="Low complexity" evidence="1">
    <location>
        <begin position="29"/>
        <end position="43"/>
    </location>
</feature>
<protein>
    <submittedName>
        <fullName evidence="2">Uncharacterized protein</fullName>
    </submittedName>
</protein>
<evidence type="ECO:0000313" key="3">
    <source>
        <dbReference type="Proteomes" id="UP000289738"/>
    </source>
</evidence>
<dbReference type="EMBL" id="SDMP01000005">
    <property type="protein sequence ID" value="RYR59311.1"/>
    <property type="molecule type" value="Genomic_DNA"/>
</dbReference>
<name>A0A445D8A4_ARAHY</name>
<keyword evidence="3" id="KW-1185">Reference proteome</keyword>
<dbReference type="Proteomes" id="UP000289738">
    <property type="component" value="Chromosome A05"/>
</dbReference>
<proteinExistence type="predicted"/>
<sequence>MGHRRNVFESAIEANLHPRRTTRRRVFNFNNSNGKRSKGSNNFEVSTGSEEAKIFSQVQLPRRRRWS</sequence>
<comment type="caution">
    <text evidence="2">The sequence shown here is derived from an EMBL/GenBank/DDBJ whole genome shotgun (WGS) entry which is preliminary data.</text>
</comment>
<evidence type="ECO:0000313" key="2">
    <source>
        <dbReference type="EMBL" id="RYR59311.1"/>
    </source>
</evidence>
<organism evidence="2 3">
    <name type="scientific">Arachis hypogaea</name>
    <name type="common">Peanut</name>
    <dbReference type="NCBI Taxonomy" id="3818"/>
    <lineage>
        <taxon>Eukaryota</taxon>
        <taxon>Viridiplantae</taxon>
        <taxon>Streptophyta</taxon>
        <taxon>Embryophyta</taxon>
        <taxon>Tracheophyta</taxon>
        <taxon>Spermatophyta</taxon>
        <taxon>Magnoliopsida</taxon>
        <taxon>eudicotyledons</taxon>
        <taxon>Gunneridae</taxon>
        <taxon>Pentapetalae</taxon>
        <taxon>rosids</taxon>
        <taxon>fabids</taxon>
        <taxon>Fabales</taxon>
        <taxon>Fabaceae</taxon>
        <taxon>Papilionoideae</taxon>
        <taxon>50 kb inversion clade</taxon>
        <taxon>dalbergioids sensu lato</taxon>
        <taxon>Dalbergieae</taxon>
        <taxon>Pterocarpus clade</taxon>
        <taxon>Arachis</taxon>
    </lineage>
</organism>
<gene>
    <name evidence="2" type="ORF">Ahy_A05g025182</name>
</gene>
<evidence type="ECO:0000256" key="1">
    <source>
        <dbReference type="SAM" id="MobiDB-lite"/>
    </source>
</evidence>
<feature type="region of interest" description="Disordered" evidence="1">
    <location>
        <begin position="29"/>
        <end position="48"/>
    </location>
</feature>
<reference evidence="2 3" key="1">
    <citation type="submission" date="2019-01" db="EMBL/GenBank/DDBJ databases">
        <title>Sequencing of cultivated peanut Arachis hypogaea provides insights into genome evolution and oil improvement.</title>
        <authorList>
            <person name="Chen X."/>
        </authorList>
    </citation>
    <scope>NUCLEOTIDE SEQUENCE [LARGE SCALE GENOMIC DNA]</scope>
    <source>
        <strain evidence="3">cv. Fuhuasheng</strain>
        <tissue evidence="2">Leaves</tissue>
    </source>
</reference>
<accession>A0A445D8A4</accession>